<name>A0ABV7PGG5_9BURK</name>
<dbReference type="InterPro" id="IPR006311">
    <property type="entry name" value="TAT_signal"/>
</dbReference>
<comment type="caution">
    <text evidence="1">The sequence shown here is derived from an EMBL/GenBank/DDBJ whole genome shotgun (WGS) entry which is preliminary data.</text>
</comment>
<accession>A0ABV7PGG5</accession>
<dbReference type="InterPro" id="IPR019546">
    <property type="entry name" value="TAT_signal_bac_arc"/>
</dbReference>
<keyword evidence="2" id="KW-1185">Reference proteome</keyword>
<dbReference type="Proteomes" id="UP001595665">
    <property type="component" value="Unassembled WGS sequence"/>
</dbReference>
<sequence length="176" mass="18323">METSRRSFLKAGALAALVLAAGGGIYRASQAPSPQRFVLDGEARAALGAIVPAILAGALPADPASAAERTSALAASIEGVHAAIANLPLAVQQEVQDLFGLLALAPARRLLTGISGGWSEARESEVAAFLQDWRTHRFALLRTAYSALHDLVLGAWYAQPASWAAIGYPGPLRELS</sequence>
<proteinExistence type="predicted"/>
<evidence type="ECO:0000313" key="1">
    <source>
        <dbReference type="EMBL" id="MFC3457049.1"/>
    </source>
</evidence>
<gene>
    <name evidence="1" type="ORF">ACFOPH_02125</name>
</gene>
<dbReference type="RefSeq" id="WP_379733160.1">
    <property type="nucleotide sequence ID" value="NZ_JBHRVV010000001.1"/>
</dbReference>
<protein>
    <submittedName>
        <fullName evidence="1">Twin-arginine translocation signal domain-containing protein</fullName>
    </submittedName>
</protein>
<dbReference type="PROSITE" id="PS51318">
    <property type="entry name" value="TAT"/>
    <property type="match status" value="1"/>
</dbReference>
<organism evidence="1 2">
    <name type="scientific">Massilia haematophila</name>
    <dbReference type="NCBI Taxonomy" id="457923"/>
    <lineage>
        <taxon>Bacteria</taxon>
        <taxon>Pseudomonadati</taxon>
        <taxon>Pseudomonadota</taxon>
        <taxon>Betaproteobacteria</taxon>
        <taxon>Burkholderiales</taxon>
        <taxon>Oxalobacteraceae</taxon>
        <taxon>Telluria group</taxon>
        <taxon>Massilia</taxon>
    </lineage>
</organism>
<dbReference type="EMBL" id="JBHRVV010000001">
    <property type="protein sequence ID" value="MFC3457049.1"/>
    <property type="molecule type" value="Genomic_DNA"/>
</dbReference>
<dbReference type="NCBIfam" id="TIGR01409">
    <property type="entry name" value="TAT_signal_seq"/>
    <property type="match status" value="1"/>
</dbReference>
<reference evidence="2" key="1">
    <citation type="journal article" date="2019" name="Int. J. Syst. Evol. Microbiol.">
        <title>The Global Catalogue of Microorganisms (GCM) 10K type strain sequencing project: providing services to taxonomists for standard genome sequencing and annotation.</title>
        <authorList>
            <consortium name="The Broad Institute Genomics Platform"/>
            <consortium name="The Broad Institute Genome Sequencing Center for Infectious Disease"/>
            <person name="Wu L."/>
            <person name="Ma J."/>
        </authorList>
    </citation>
    <scope>NUCLEOTIDE SEQUENCE [LARGE SCALE GENOMIC DNA]</scope>
    <source>
        <strain evidence="2">CCM 7480</strain>
    </source>
</reference>
<evidence type="ECO:0000313" key="2">
    <source>
        <dbReference type="Proteomes" id="UP001595665"/>
    </source>
</evidence>